<dbReference type="PANTHER" id="PTHR39599">
    <property type="entry name" value="GPI-ANCHORED PROTEIN (EUROFUNG)-RELATED-RELATED"/>
    <property type="match status" value="1"/>
</dbReference>
<feature type="chain" id="PRO_5042966891" evidence="1">
    <location>
        <begin position="20"/>
        <end position="203"/>
    </location>
</feature>
<sequence>MRTDSILLLPTAFLAITSAAFQLPDFQPFLSAIPLAISDYLPGQSSNQTAHEVLKRQTSTGCPTDFNSCSGLGAAGLCCAPNAVCSADAAGHVACCPKGYACSGTINGVITAGTLNSNGAVVGSTTAGAGTLATTTASTTSFEYASSTTTGGGLVVATTVATGTGGFVLDGTSTVATPAGAVRAAAIPPVVQAIVHVMEYIML</sequence>
<proteinExistence type="predicted"/>
<dbReference type="EMBL" id="CP138582">
    <property type="protein sequence ID" value="WPG99139.1"/>
    <property type="molecule type" value="Genomic_DNA"/>
</dbReference>
<feature type="signal peptide" evidence="1">
    <location>
        <begin position="1"/>
        <end position="19"/>
    </location>
</feature>
<dbReference type="AlphaFoldDB" id="A0AAQ3M082"/>
<reference evidence="2 3" key="1">
    <citation type="submission" date="2023-11" db="EMBL/GenBank/DDBJ databases">
        <title>An acidophilic fungus is an integral part of prey digestion in a carnivorous sundew plant.</title>
        <authorList>
            <person name="Tsai I.J."/>
        </authorList>
    </citation>
    <scope>NUCLEOTIDE SEQUENCE [LARGE SCALE GENOMIC DNA]</scope>
    <source>
        <strain evidence="2">169a</strain>
    </source>
</reference>
<keyword evidence="3" id="KW-1185">Reference proteome</keyword>
<evidence type="ECO:0000256" key="1">
    <source>
        <dbReference type="SAM" id="SignalP"/>
    </source>
</evidence>
<name>A0AAQ3M082_9PEZI</name>
<protein>
    <submittedName>
        <fullName evidence="2">Uncharacterized protein</fullName>
    </submittedName>
</protein>
<organism evidence="2 3">
    <name type="scientific">Acrodontium crateriforme</name>
    <dbReference type="NCBI Taxonomy" id="150365"/>
    <lineage>
        <taxon>Eukaryota</taxon>
        <taxon>Fungi</taxon>
        <taxon>Dikarya</taxon>
        <taxon>Ascomycota</taxon>
        <taxon>Pezizomycotina</taxon>
        <taxon>Dothideomycetes</taxon>
        <taxon>Dothideomycetidae</taxon>
        <taxon>Mycosphaerellales</taxon>
        <taxon>Teratosphaeriaceae</taxon>
        <taxon>Acrodontium</taxon>
    </lineage>
</organism>
<evidence type="ECO:0000313" key="2">
    <source>
        <dbReference type="EMBL" id="WPG99139.1"/>
    </source>
</evidence>
<keyword evidence="1" id="KW-0732">Signal</keyword>
<evidence type="ECO:0000313" key="3">
    <source>
        <dbReference type="Proteomes" id="UP001303373"/>
    </source>
</evidence>
<dbReference type="PANTHER" id="PTHR39599:SF1">
    <property type="entry name" value="GPI-ANCHORED PROTEIN (EUROFUNG)"/>
    <property type="match status" value="1"/>
</dbReference>
<accession>A0AAQ3M082</accession>
<gene>
    <name evidence="2" type="ORF">R9X50_00195000</name>
</gene>
<dbReference type="Proteomes" id="UP001303373">
    <property type="component" value="Chromosome 3"/>
</dbReference>